<comment type="caution">
    <text evidence="17">The sequence shown here is derived from an EMBL/GenBank/DDBJ whole genome shotgun (WGS) entry which is preliminary data.</text>
</comment>
<dbReference type="Pfam" id="PF22936">
    <property type="entry name" value="Pol_BBD"/>
    <property type="match status" value="1"/>
</dbReference>
<keyword evidence="13" id="KW-0239">DNA-directed DNA polymerase</keyword>
<dbReference type="PANTHER" id="PTHR42648">
    <property type="entry name" value="TRANSPOSASE, PUTATIVE-RELATED"/>
    <property type="match status" value="1"/>
</dbReference>
<evidence type="ECO:0000256" key="11">
    <source>
        <dbReference type="ARBA" id="ARBA00022908"/>
    </source>
</evidence>
<dbReference type="GO" id="GO:0004519">
    <property type="term" value="F:endonuclease activity"/>
    <property type="evidence" value="ECO:0007669"/>
    <property type="project" value="UniProtKB-KW"/>
</dbReference>
<dbReference type="InterPro" id="IPR036397">
    <property type="entry name" value="RNaseH_sf"/>
</dbReference>
<keyword evidence="10" id="KW-0460">Magnesium</keyword>
<dbReference type="GO" id="GO:0005524">
    <property type="term" value="F:ATP binding"/>
    <property type="evidence" value="ECO:0007669"/>
    <property type="project" value="UniProtKB-KW"/>
</dbReference>
<keyword evidence="18" id="KW-1185">Reference proteome</keyword>
<keyword evidence="12" id="KW-0695">RNA-directed DNA polymerase</keyword>
<dbReference type="PANTHER" id="PTHR42648:SF11">
    <property type="entry name" value="TRANSPOSON TY4-P GAG-POL POLYPROTEIN"/>
    <property type="match status" value="1"/>
</dbReference>
<dbReference type="GO" id="GO:0006508">
    <property type="term" value="P:proteolysis"/>
    <property type="evidence" value="ECO:0007669"/>
    <property type="project" value="UniProtKB-KW"/>
</dbReference>
<evidence type="ECO:0000256" key="1">
    <source>
        <dbReference type="ARBA" id="ARBA00002180"/>
    </source>
</evidence>
<proteinExistence type="predicted"/>
<accession>A0AAV3PYA2</accession>
<keyword evidence="5" id="KW-0479">Metal-binding</keyword>
<dbReference type="AlphaFoldDB" id="A0AAV3PYA2"/>
<dbReference type="InterPro" id="IPR054722">
    <property type="entry name" value="PolX-like_BBD"/>
</dbReference>
<evidence type="ECO:0000256" key="3">
    <source>
        <dbReference type="ARBA" id="ARBA00022670"/>
    </source>
</evidence>
<evidence type="ECO:0000256" key="9">
    <source>
        <dbReference type="ARBA" id="ARBA00022840"/>
    </source>
</evidence>
<dbReference type="GO" id="GO:0003676">
    <property type="term" value="F:nucleic acid binding"/>
    <property type="evidence" value="ECO:0007669"/>
    <property type="project" value="InterPro"/>
</dbReference>
<evidence type="ECO:0000313" key="18">
    <source>
        <dbReference type="Proteomes" id="UP001454036"/>
    </source>
</evidence>
<keyword evidence="4" id="KW-0540">Nuclease</keyword>
<evidence type="ECO:0000256" key="14">
    <source>
        <dbReference type="ARBA" id="ARBA00023113"/>
    </source>
</evidence>
<evidence type="ECO:0000313" key="17">
    <source>
        <dbReference type="EMBL" id="GAA0155646.1"/>
    </source>
</evidence>
<evidence type="ECO:0000256" key="12">
    <source>
        <dbReference type="ARBA" id="ARBA00022918"/>
    </source>
</evidence>
<keyword evidence="6" id="KW-0547">Nucleotide-binding</keyword>
<keyword evidence="15" id="KW-0233">DNA recombination</keyword>
<protein>
    <recommendedName>
        <fullName evidence="16">Integrase catalytic domain-containing protein</fullName>
    </recommendedName>
</protein>
<dbReference type="InterPro" id="IPR012337">
    <property type="entry name" value="RNaseH-like_sf"/>
</dbReference>
<evidence type="ECO:0000256" key="2">
    <source>
        <dbReference type="ARBA" id="ARBA00022612"/>
    </source>
</evidence>
<keyword evidence="2" id="KW-1188">Viral release from host cell</keyword>
<keyword evidence="13" id="KW-0808">Transferase</keyword>
<feature type="domain" description="Integrase catalytic" evidence="16">
    <location>
        <begin position="73"/>
        <end position="165"/>
    </location>
</feature>
<evidence type="ECO:0000256" key="4">
    <source>
        <dbReference type="ARBA" id="ARBA00022722"/>
    </source>
</evidence>
<dbReference type="InterPro" id="IPR001584">
    <property type="entry name" value="Integrase_cat-core"/>
</dbReference>
<dbReference type="GO" id="GO:0015074">
    <property type="term" value="P:DNA integration"/>
    <property type="evidence" value="ECO:0007669"/>
    <property type="project" value="UniProtKB-KW"/>
</dbReference>
<keyword evidence="3" id="KW-0645">Protease</keyword>
<dbReference type="GO" id="GO:0046872">
    <property type="term" value="F:metal ion binding"/>
    <property type="evidence" value="ECO:0007669"/>
    <property type="project" value="UniProtKB-KW"/>
</dbReference>
<keyword evidence="11" id="KW-0229">DNA integration</keyword>
<keyword evidence="7" id="KW-0255">Endonuclease</keyword>
<dbReference type="Gene3D" id="3.30.420.10">
    <property type="entry name" value="Ribonuclease H-like superfamily/Ribonuclease H"/>
    <property type="match status" value="1"/>
</dbReference>
<dbReference type="GO" id="GO:0006310">
    <property type="term" value="P:DNA recombination"/>
    <property type="evidence" value="ECO:0007669"/>
    <property type="project" value="UniProtKB-KW"/>
</dbReference>
<evidence type="ECO:0000256" key="15">
    <source>
        <dbReference type="ARBA" id="ARBA00023172"/>
    </source>
</evidence>
<dbReference type="GO" id="GO:0003887">
    <property type="term" value="F:DNA-directed DNA polymerase activity"/>
    <property type="evidence" value="ECO:0007669"/>
    <property type="project" value="UniProtKB-KW"/>
</dbReference>
<evidence type="ECO:0000256" key="7">
    <source>
        <dbReference type="ARBA" id="ARBA00022759"/>
    </source>
</evidence>
<keyword evidence="9" id="KW-0067">ATP-binding</keyword>
<name>A0AAV3PYA2_LITER</name>
<evidence type="ECO:0000256" key="5">
    <source>
        <dbReference type="ARBA" id="ARBA00022723"/>
    </source>
</evidence>
<evidence type="ECO:0000256" key="10">
    <source>
        <dbReference type="ARBA" id="ARBA00022842"/>
    </source>
</evidence>
<keyword evidence="13" id="KW-0548">Nucleotidyltransferase</keyword>
<dbReference type="Proteomes" id="UP001454036">
    <property type="component" value="Unassembled WGS sequence"/>
</dbReference>
<evidence type="ECO:0000256" key="6">
    <source>
        <dbReference type="ARBA" id="ARBA00022741"/>
    </source>
</evidence>
<keyword evidence="14" id="KW-0917">Virion maturation</keyword>
<dbReference type="GO" id="GO:0008233">
    <property type="term" value="F:peptidase activity"/>
    <property type="evidence" value="ECO:0007669"/>
    <property type="project" value="UniProtKB-KW"/>
</dbReference>
<dbReference type="PROSITE" id="PS50994">
    <property type="entry name" value="INTEGRASE"/>
    <property type="match status" value="1"/>
</dbReference>
<evidence type="ECO:0000259" key="16">
    <source>
        <dbReference type="PROSITE" id="PS50994"/>
    </source>
</evidence>
<reference evidence="17 18" key="1">
    <citation type="submission" date="2024-01" db="EMBL/GenBank/DDBJ databases">
        <title>The complete chloroplast genome sequence of Lithospermum erythrorhizon: insights into the phylogenetic relationship among Boraginaceae species and the maternal lineages of purple gromwells.</title>
        <authorList>
            <person name="Okada T."/>
            <person name="Watanabe K."/>
        </authorList>
    </citation>
    <scope>NUCLEOTIDE SEQUENCE [LARGE SCALE GENOMIC DNA]</scope>
</reference>
<sequence length="165" mass="18663">MDVSGKGNVRLEIDGLTYVITDVYLIPELKNNLLSVGQLQEKGLSEKRMVQGLPNFKAKKLVCVDCLSGKQTRKAIPHQSSWRADHILELVYADLCGPITPPSSSGKKYFLSIIDDHSRKGWIYLLTCKSEAFDHFKKFRNMVEKETSMSIKCFRSDRGGEFNST</sequence>
<dbReference type="InterPro" id="IPR039537">
    <property type="entry name" value="Retrotran_Ty1/copia-like"/>
</dbReference>
<evidence type="ECO:0000256" key="8">
    <source>
        <dbReference type="ARBA" id="ARBA00022801"/>
    </source>
</evidence>
<dbReference type="EMBL" id="BAABME010002675">
    <property type="protein sequence ID" value="GAA0155646.1"/>
    <property type="molecule type" value="Genomic_DNA"/>
</dbReference>
<gene>
    <name evidence="17" type="ORF">LIER_13332</name>
</gene>
<keyword evidence="8" id="KW-0378">Hydrolase</keyword>
<dbReference type="SUPFAM" id="SSF53098">
    <property type="entry name" value="Ribonuclease H-like"/>
    <property type="match status" value="1"/>
</dbReference>
<dbReference type="GO" id="GO:0003964">
    <property type="term" value="F:RNA-directed DNA polymerase activity"/>
    <property type="evidence" value="ECO:0007669"/>
    <property type="project" value="UniProtKB-KW"/>
</dbReference>
<organism evidence="17 18">
    <name type="scientific">Lithospermum erythrorhizon</name>
    <name type="common">Purple gromwell</name>
    <name type="synonym">Lithospermum officinale var. erythrorhizon</name>
    <dbReference type="NCBI Taxonomy" id="34254"/>
    <lineage>
        <taxon>Eukaryota</taxon>
        <taxon>Viridiplantae</taxon>
        <taxon>Streptophyta</taxon>
        <taxon>Embryophyta</taxon>
        <taxon>Tracheophyta</taxon>
        <taxon>Spermatophyta</taxon>
        <taxon>Magnoliopsida</taxon>
        <taxon>eudicotyledons</taxon>
        <taxon>Gunneridae</taxon>
        <taxon>Pentapetalae</taxon>
        <taxon>asterids</taxon>
        <taxon>lamiids</taxon>
        <taxon>Boraginales</taxon>
        <taxon>Boraginaceae</taxon>
        <taxon>Boraginoideae</taxon>
        <taxon>Lithospermeae</taxon>
        <taxon>Lithospermum</taxon>
    </lineage>
</organism>
<evidence type="ECO:0000256" key="13">
    <source>
        <dbReference type="ARBA" id="ARBA00022932"/>
    </source>
</evidence>
<comment type="function">
    <text evidence="1">The aspartyl protease (PR) mediates the proteolytic cleavages of the Gag and Gag-Pol polyproteins after assembly of the VLP.</text>
</comment>